<reference evidence="1" key="1">
    <citation type="submission" date="2020-10" db="EMBL/GenBank/DDBJ databases">
        <title>Taxonomic study of unclassified bacteria belonging to the class Ktedonobacteria.</title>
        <authorList>
            <person name="Yabe S."/>
            <person name="Wang C.M."/>
            <person name="Zheng Y."/>
            <person name="Sakai Y."/>
            <person name="Cavaletti L."/>
            <person name="Monciardini P."/>
            <person name="Donadio S."/>
        </authorList>
    </citation>
    <scope>NUCLEOTIDE SEQUENCE</scope>
    <source>
        <strain evidence="1">SOSP1-1</strain>
    </source>
</reference>
<evidence type="ECO:0000313" key="2">
    <source>
        <dbReference type="Proteomes" id="UP000612362"/>
    </source>
</evidence>
<dbReference type="AlphaFoldDB" id="A0A8J3I671"/>
<gene>
    <name evidence="1" type="ORF">KSX_92400</name>
</gene>
<organism evidence="1 2">
    <name type="scientific">Ktedonospora formicarum</name>
    <dbReference type="NCBI Taxonomy" id="2778364"/>
    <lineage>
        <taxon>Bacteria</taxon>
        <taxon>Bacillati</taxon>
        <taxon>Chloroflexota</taxon>
        <taxon>Ktedonobacteria</taxon>
        <taxon>Ktedonobacterales</taxon>
        <taxon>Ktedonobacteraceae</taxon>
        <taxon>Ktedonospora</taxon>
    </lineage>
</organism>
<sequence>MESVTAARSRIRISIDVLLYGIACDSGELLIGERGASKALRLSMFNRIDVLTSSSADWMRMIGGSV</sequence>
<comment type="caution">
    <text evidence="1">The sequence shown here is derived from an EMBL/GenBank/DDBJ whole genome shotgun (WGS) entry which is preliminary data.</text>
</comment>
<dbReference type="Proteomes" id="UP000612362">
    <property type="component" value="Unassembled WGS sequence"/>
</dbReference>
<proteinExistence type="predicted"/>
<protein>
    <submittedName>
        <fullName evidence="1">Uncharacterized protein</fullName>
    </submittedName>
</protein>
<name>A0A8J3I671_9CHLR</name>
<keyword evidence="2" id="KW-1185">Reference proteome</keyword>
<evidence type="ECO:0000313" key="1">
    <source>
        <dbReference type="EMBL" id="GHO51077.1"/>
    </source>
</evidence>
<accession>A0A8J3I671</accession>
<dbReference type="EMBL" id="BNJF01000010">
    <property type="protein sequence ID" value="GHO51077.1"/>
    <property type="molecule type" value="Genomic_DNA"/>
</dbReference>